<dbReference type="PROSITE" id="PS51318">
    <property type="entry name" value="TAT"/>
    <property type="match status" value="1"/>
</dbReference>
<keyword evidence="6" id="KW-1185">Reference proteome</keyword>
<evidence type="ECO:0000313" key="6">
    <source>
        <dbReference type="Proteomes" id="UP000552644"/>
    </source>
</evidence>
<dbReference type="PANTHER" id="PTHR43649:SF31">
    <property type="entry name" value="SN-GLYCEROL-3-PHOSPHATE-BINDING PERIPLASMIC PROTEIN UGPB"/>
    <property type="match status" value="1"/>
</dbReference>
<dbReference type="InterPro" id="IPR006059">
    <property type="entry name" value="SBP"/>
</dbReference>
<comment type="similarity">
    <text evidence="2">Belongs to the bacterial solute-binding protein 1 family.</text>
</comment>
<dbReference type="EMBL" id="JACHJP010000012">
    <property type="protein sequence ID" value="MBB4920044.1"/>
    <property type="molecule type" value="Genomic_DNA"/>
</dbReference>
<evidence type="ECO:0000256" key="4">
    <source>
        <dbReference type="ARBA" id="ARBA00022729"/>
    </source>
</evidence>
<dbReference type="AlphaFoldDB" id="A0A7W7QUX4"/>
<dbReference type="Proteomes" id="UP000552644">
    <property type="component" value="Unassembled WGS sequence"/>
</dbReference>
<keyword evidence="4" id="KW-0732">Signal</keyword>
<proteinExistence type="inferred from homology"/>
<organism evidence="5 6">
    <name type="scientific">Streptosporangium saharense</name>
    <dbReference type="NCBI Taxonomy" id="1706840"/>
    <lineage>
        <taxon>Bacteria</taxon>
        <taxon>Bacillati</taxon>
        <taxon>Actinomycetota</taxon>
        <taxon>Actinomycetes</taxon>
        <taxon>Streptosporangiales</taxon>
        <taxon>Streptosporangiaceae</taxon>
        <taxon>Streptosporangium</taxon>
    </lineage>
</organism>
<dbReference type="InterPro" id="IPR022386">
    <property type="entry name" value="Chitin_NgcE"/>
</dbReference>
<dbReference type="InterPro" id="IPR050490">
    <property type="entry name" value="Bact_solute-bd_prot1"/>
</dbReference>
<accession>A0A7W7QUX4</accession>
<keyword evidence="3" id="KW-0813">Transport</keyword>
<dbReference type="InterPro" id="IPR006311">
    <property type="entry name" value="TAT_signal"/>
</dbReference>
<evidence type="ECO:0000256" key="2">
    <source>
        <dbReference type="ARBA" id="ARBA00008520"/>
    </source>
</evidence>
<dbReference type="Gene3D" id="3.40.190.10">
    <property type="entry name" value="Periplasmic binding protein-like II"/>
    <property type="match status" value="2"/>
</dbReference>
<comment type="subcellular location">
    <subcellularLocation>
        <location evidence="1">Cell envelope</location>
    </subcellularLocation>
</comment>
<dbReference type="PANTHER" id="PTHR43649">
    <property type="entry name" value="ARABINOSE-BINDING PROTEIN-RELATED"/>
    <property type="match status" value="1"/>
</dbReference>
<dbReference type="RefSeq" id="WP_184723455.1">
    <property type="nucleotide sequence ID" value="NZ_JACHJP010000012.1"/>
</dbReference>
<dbReference type="GO" id="GO:0030313">
    <property type="term" value="C:cell envelope"/>
    <property type="evidence" value="ECO:0007669"/>
    <property type="project" value="UniProtKB-SubCell"/>
</dbReference>
<sequence>MSYSAGTPGDITRRQMLRRIGLTALVAGPAAGLLSACATGGSNAPAATTSAAPSSGGAVSAANPFGVAANAPLEVVIFKGGLGDSYATDVHEPLYKKTFPQATVKHVATQQIAQTLQPRFASGDVPDVIANSGTDLMDTGALQQEGQLQDLTELWDAPSIDDPAKKVRDTVAPGTIESGLIDNKPYLMNYVFSAYGLWYDSALFEKNGWTPPKTFEEFKALAEKIKAAGITPFAYAGKNASYYAFWMILISAAKIEGNQVLIDIDNLEDGVWKRDSVKQSAAAWAEIGKYMDKSFEGLIHTEVQTRQNQGKVALYPSGSWLENEQKSQTPEGFKYALTPTPSVTAADKMPFEAIRAAAGEAYIVPSKAKNPKGGLEYLRIMLSKEGARGFTEKSGNITVVTGAADGLDLSPGNASLSAAQTAAGQNIVTFSSFENWYKELETELRKQTNALMFGRITADQFCDNMQKAADKTKSDSSITKQKRTV</sequence>
<dbReference type="NCBIfam" id="TIGR03851">
    <property type="entry name" value="chitin_NgcE"/>
    <property type="match status" value="1"/>
</dbReference>
<gene>
    <name evidence="5" type="ORF">FHS44_007188</name>
</gene>
<name>A0A7W7QUX4_9ACTN</name>
<evidence type="ECO:0000313" key="5">
    <source>
        <dbReference type="EMBL" id="MBB4920044.1"/>
    </source>
</evidence>
<evidence type="ECO:0000256" key="1">
    <source>
        <dbReference type="ARBA" id="ARBA00004196"/>
    </source>
</evidence>
<reference evidence="5 6" key="1">
    <citation type="submission" date="2020-08" db="EMBL/GenBank/DDBJ databases">
        <title>Genomic Encyclopedia of Type Strains, Phase III (KMG-III): the genomes of soil and plant-associated and newly described type strains.</title>
        <authorList>
            <person name="Whitman W."/>
        </authorList>
    </citation>
    <scope>NUCLEOTIDE SEQUENCE [LARGE SCALE GENOMIC DNA]</scope>
    <source>
        <strain evidence="5 6">CECT 8840</strain>
    </source>
</reference>
<protein>
    <submittedName>
        <fullName evidence="5">N-acetylglucosamine transport system substrate-binding protein</fullName>
    </submittedName>
</protein>
<evidence type="ECO:0000256" key="3">
    <source>
        <dbReference type="ARBA" id="ARBA00022448"/>
    </source>
</evidence>
<comment type="caution">
    <text evidence="5">The sequence shown here is derived from an EMBL/GenBank/DDBJ whole genome shotgun (WGS) entry which is preliminary data.</text>
</comment>
<dbReference type="SUPFAM" id="SSF53850">
    <property type="entry name" value="Periplasmic binding protein-like II"/>
    <property type="match status" value="1"/>
</dbReference>
<dbReference type="Pfam" id="PF01547">
    <property type="entry name" value="SBP_bac_1"/>
    <property type="match status" value="1"/>
</dbReference>